<feature type="compositionally biased region" description="Pro residues" evidence="1">
    <location>
        <begin position="75"/>
        <end position="106"/>
    </location>
</feature>
<proteinExistence type="predicted"/>
<feature type="compositionally biased region" description="Basic residues" evidence="1">
    <location>
        <begin position="202"/>
        <end position="229"/>
    </location>
</feature>
<name>A0A1X6PBE7_PORUM</name>
<feature type="compositionally biased region" description="Basic residues" evidence="1">
    <location>
        <begin position="1"/>
        <end position="10"/>
    </location>
</feature>
<reference evidence="2 3" key="1">
    <citation type="submission" date="2017-03" db="EMBL/GenBank/DDBJ databases">
        <title>WGS assembly of Porphyra umbilicalis.</title>
        <authorList>
            <person name="Brawley S.H."/>
            <person name="Blouin N.A."/>
            <person name="Ficko-Blean E."/>
            <person name="Wheeler G.L."/>
            <person name="Lohr M."/>
            <person name="Goodson H.V."/>
            <person name="Jenkins J.W."/>
            <person name="Blaby-Haas C.E."/>
            <person name="Helliwell K.E."/>
            <person name="Chan C."/>
            <person name="Marriage T."/>
            <person name="Bhattacharya D."/>
            <person name="Klein A.S."/>
            <person name="Badis Y."/>
            <person name="Brodie J."/>
            <person name="Cao Y."/>
            <person name="Collen J."/>
            <person name="Dittami S.M."/>
            <person name="Gachon C.M."/>
            <person name="Green B.R."/>
            <person name="Karpowicz S."/>
            <person name="Kim J.W."/>
            <person name="Kudahl U."/>
            <person name="Lin S."/>
            <person name="Michel G."/>
            <person name="Mittag M."/>
            <person name="Olson B.J."/>
            <person name="Pangilinan J."/>
            <person name="Peng Y."/>
            <person name="Qiu H."/>
            <person name="Shu S."/>
            <person name="Singer J.T."/>
            <person name="Smith A.G."/>
            <person name="Sprecher B.N."/>
            <person name="Wagner V."/>
            <person name="Wang W."/>
            <person name="Wang Z.-Y."/>
            <person name="Yan J."/>
            <person name="Yarish C."/>
            <person name="Zoeuner-Riek S."/>
            <person name="Zhuang Y."/>
            <person name="Zou Y."/>
            <person name="Lindquist E.A."/>
            <person name="Grimwood J."/>
            <person name="Barry K."/>
            <person name="Rokhsar D.S."/>
            <person name="Schmutz J."/>
            <person name="Stiller J.W."/>
            <person name="Grossman A.R."/>
            <person name="Prochnik S.E."/>
        </authorList>
    </citation>
    <scope>NUCLEOTIDE SEQUENCE [LARGE SCALE GENOMIC DNA]</scope>
    <source>
        <strain evidence="2">4086291</strain>
    </source>
</reference>
<keyword evidence="3" id="KW-1185">Reference proteome</keyword>
<evidence type="ECO:0000256" key="1">
    <source>
        <dbReference type="SAM" id="MobiDB-lite"/>
    </source>
</evidence>
<evidence type="ECO:0000313" key="2">
    <source>
        <dbReference type="EMBL" id="OSX78182.1"/>
    </source>
</evidence>
<dbReference type="EMBL" id="KV918818">
    <property type="protein sequence ID" value="OSX78182.1"/>
    <property type="molecule type" value="Genomic_DNA"/>
</dbReference>
<dbReference type="Proteomes" id="UP000218209">
    <property type="component" value="Unassembled WGS sequence"/>
</dbReference>
<evidence type="ECO:0000313" key="3">
    <source>
        <dbReference type="Proteomes" id="UP000218209"/>
    </source>
</evidence>
<dbReference type="AlphaFoldDB" id="A0A1X6PBE7"/>
<feature type="region of interest" description="Disordered" evidence="1">
    <location>
        <begin position="1"/>
        <end position="113"/>
    </location>
</feature>
<accession>A0A1X6PBE7</accession>
<feature type="compositionally biased region" description="Low complexity" evidence="1">
    <location>
        <begin position="187"/>
        <end position="196"/>
    </location>
</feature>
<gene>
    <name evidence="2" type="ORF">BU14_0116s0002</name>
</gene>
<protein>
    <submittedName>
        <fullName evidence="2">Uncharacterized protein</fullName>
    </submittedName>
</protein>
<organism evidence="2 3">
    <name type="scientific">Porphyra umbilicalis</name>
    <name type="common">Purple laver</name>
    <name type="synonym">Red alga</name>
    <dbReference type="NCBI Taxonomy" id="2786"/>
    <lineage>
        <taxon>Eukaryota</taxon>
        <taxon>Rhodophyta</taxon>
        <taxon>Bangiophyceae</taxon>
        <taxon>Bangiales</taxon>
        <taxon>Bangiaceae</taxon>
        <taxon>Porphyra</taxon>
    </lineage>
</organism>
<feature type="region of interest" description="Disordered" evidence="1">
    <location>
        <begin position="150"/>
        <end position="241"/>
    </location>
</feature>
<sequence length="319" mass="35563">MKTHTRKHARARTERALAGAAHPTRTHPSRNTKNIPRQRELPRADSGVHGVVDSSQHTTARPRDIPSRRKKGGSPPTPRLCPRKPPNSTPGAPPPSLQGTATPPPLRTRARPPNPALCMRAARRHSHMRPETRPTFRPTSCARYLVQLRGGQKHGARARDARGRHGGSPPGKGRGSACVVTQGGGRATARAQTGPHTPRPAPCRRHRHRRPRRRRHRRGRPHRRRHRRLTAASPPIVTAPRTPHPNAFWMGFWRNDHMQVTGFLHSRCKLRWSTSSAVFFDVADWPRFSRPSHVVSASGGVKKTTAVLVVTTATWKQSI</sequence>